<dbReference type="PANTHER" id="PTHR46696:SF1">
    <property type="entry name" value="CYTOCHROME P450 YJIB-RELATED"/>
    <property type="match status" value="1"/>
</dbReference>
<keyword evidence="2" id="KW-0479">Metal-binding</keyword>
<dbReference type="InterPro" id="IPR036396">
    <property type="entry name" value="Cyt_P450_sf"/>
</dbReference>
<keyword evidence="2" id="KW-0560">Oxidoreductase</keyword>
<dbReference type="EMBL" id="BAAAHQ010000025">
    <property type="protein sequence ID" value="GAA0939384.1"/>
    <property type="molecule type" value="Genomic_DNA"/>
</dbReference>
<dbReference type="Pfam" id="PF00067">
    <property type="entry name" value="p450"/>
    <property type="match status" value="1"/>
</dbReference>
<evidence type="ECO:0000313" key="4">
    <source>
        <dbReference type="EMBL" id="GAA0939384.1"/>
    </source>
</evidence>
<dbReference type="SUPFAM" id="SSF48264">
    <property type="entry name" value="Cytochrome P450"/>
    <property type="match status" value="1"/>
</dbReference>
<dbReference type="RefSeq" id="WP_343952447.1">
    <property type="nucleotide sequence ID" value="NZ_BAAAHQ010000025.1"/>
</dbReference>
<protein>
    <submittedName>
        <fullName evidence="4">Cytochrome P450</fullName>
    </submittedName>
</protein>
<keyword evidence="5" id="KW-1185">Reference proteome</keyword>
<evidence type="ECO:0000313" key="5">
    <source>
        <dbReference type="Proteomes" id="UP001501578"/>
    </source>
</evidence>
<keyword evidence="2" id="KW-0349">Heme</keyword>
<dbReference type="PRINTS" id="PR00359">
    <property type="entry name" value="BP450"/>
</dbReference>
<dbReference type="PANTHER" id="PTHR46696">
    <property type="entry name" value="P450, PUTATIVE (EUROFUNG)-RELATED"/>
    <property type="match status" value="1"/>
</dbReference>
<dbReference type="PROSITE" id="PS00086">
    <property type="entry name" value="CYTOCHROME_P450"/>
    <property type="match status" value="1"/>
</dbReference>
<comment type="caution">
    <text evidence="4">The sequence shown here is derived from an EMBL/GenBank/DDBJ whole genome shotgun (WGS) entry which is preliminary data.</text>
</comment>
<proteinExistence type="inferred from homology"/>
<reference evidence="4 5" key="1">
    <citation type="journal article" date="2019" name="Int. J. Syst. Evol. Microbiol.">
        <title>The Global Catalogue of Microorganisms (GCM) 10K type strain sequencing project: providing services to taxonomists for standard genome sequencing and annotation.</title>
        <authorList>
            <consortium name="The Broad Institute Genomics Platform"/>
            <consortium name="The Broad Institute Genome Sequencing Center for Infectious Disease"/>
            <person name="Wu L."/>
            <person name="Ma J."/>
        </authorList>
    </citation>
    <scope>NUCLEOTIDE SEQUENCE [LARGE SCALE GENOMIC DNA]</scope>
    <source>
        <strain evidence="4 5">JCM 11136</strain>
    </source>
</reference>
<keyword evidence="2" id="KW-0503">Monooxygenase</keyword>
<evidence type="ECO:0000256" key="2">
    <source>
        <dbReference type="RuleBase" id="RU000461"/>
    </source>
</evidence>
<evidence type="ECO:0000256" key="3">
    <source>
        <dbReference type="SAM" id="MobiDB-lite"/>
    </source>
</evidence>
<dbReference type="InterPro" id="IPR001128">
    <property type="entry name" value="Cyt_P450"/>
</dbReference>
<dbReference type="PRINTS" id="PR00385">
    <property type="entry name" value="P450"/>
</dbReference>
<evidence type="ECO:0000256" key="1">
    <source>
        <dbReference type="ARBA" id="ARBA00010617"/>
    </source>
</evidence>
<comment type="similarity">
    <text evidence="1 2">Belongs to the cytochrome P450 family.</text>
</comment>
<dbReference type="InterPro" id="IPR017972">
    <property type="entry name" value="Cyt_P450_CS"/>
</dbReference>
<feature type="region of interest" description="Disordered" evidence="3">
    <location>
        <begin position="1"/>
        <end position="25"/>
    </location>
</feature>
<dbReference type="Proteomes" id="UP001501578">
    <property type="component" value="Unassembled WGS sequence"/>
</dbReference>
<keyword evidence="2" id="KW-0408">Iron</keyword>
<organism evidence="4 5">
    <name type="scientific">Nonomuraea longicatena</name>
    <dbReference type="NCBI Taxonomy" id="83682"/>
    <lineage>
        <taxon>Bacteria</taxon>
        <taxon>Bacillati</taxon>
        <taxon>Actinomycetota</taxon>
        <taxon>Actinomycetes</taxon>
        <taxon>Streptosporangiales</taxon>
        <taxon>Streptosporangiaceae</taxon>
        <taxon>Nonomuraea</taxon>
    </lineage>
</organism>
<sequence length="390" mass="41536">MTGAPYAGADPFANPPRGLSEPHPAPAALRAAGPIVRADAYGGGPVWIVTDDALARKVLTDPRLVKDPAYAPPSWDPHIVGLEPPAAEHLSLTTVDGPEHTRLRRAHAGLFSARRMREHADRTTEIVRRLLAEVADDQVDLMADFTTRVPLTVLFDLLGIPLDRVDQAIDACQRMVHGAPDEIGGSIAALEELAAESLRDGRHGLAAELRDHVPDEVTDVQLRYLIFGLIFAGQLTTEAAIGFLVAHLLDPDRPVDGVTIDDLVQETLRLHPPAPFTLWRFATTDLELAGVAIPAGSPVLVDIQGINTAPGRAKGQDLTFGAGPHYCLGAHLAQVELSAIARVLRADFPDARLAVPYRELRQAGEVGIIGGRLTALPVTLRPGSSGAQGG</sequence>
<gene>
    <name evidence="4" type="ORF">GCM10009560_50070</name>
</gene>
<dbReference type="InterPro" id="IPR002397">
    <property type="entry name" value="Cyt_P450_B"/>
</dbReference>
<dbReference type="Gene3D" id="1.10.630.10">
    <property type="entry name" value="Cytochrome P450"/>
    <property type="match status" value="1"/>
</dbReference>
<accession>A0ABN1Q943</accession>
<name>A0ABN1Q943_9ACTN</name>